<evidence type="ECO:0000313" key="2">
    <source>
        <dbReference type="EMBL" id="MCR6489122.1"/>
    </source>
</evidence>
<keyword evidence="3" id="KW-1185">Reference proteome</keyword>
<dbReference type="RefSeq" id="WP_257925695.1">
    <property type="nucleotide sequence ID" value="NZ_JAMXQV010000030.1"/>
</dbReference>
<evidence type="ECO:0000313" key="3">
    <source>
        <dbReference type="Proteomes" id="UP001144096"/>
    </source>
</evidence>
<dbReference type="AlphaFoldDB" id="A0A9X2NMK0"/>
<feature type="region of interest" description="Disordered" evidence="1">
    <location>
        <begin position="102"/>
        <end position="122"/>
    </location>
</feature>
<dbReference type="EMBL" id="JAMXQV010000030">
    <property type="protein sequence ID" value="MCR6489122.1"/>
    <property type="molecule type" value="Genomic_DNA"/>
</dbReference>
<dbReference type="Proteomes" id="UP001144096">
    <property type="component" value="Unassembled WGS sequence"/>
</dbReference>
<sequence length="122" mass="12046">MSGRFVPGMRRSRTEQWSGRMLAGAGPAVASPGSAKRFVLGRLDLAAVDPGLGGETSRGRAGRVPAGAGSAVAWCQAAGLGPAKRFVPGCLDLAAVGPGLGGETRRGRAGRVPGGAGPAVAR</sequence>
<proteinExistence type="predicted"/>
<organism evidence="2 3">
    <name type="scientific">Amycolatopsis iheyensis</name>
    <dbReference type="NCBI Taxonomy" id="2945988"/>
    <lineage>
        <taxon>Bacteria</taxon>
        <taxon>Bacillati</taxon>
        <taxon>Actinomycetota</taxon>
        <taxon>Actinomycetes</taxon>
        <taxon>Pseudonocardiales</taxon>
        <taxon>Pseudonocardiaceae</taxon>
        <taxon>Amycolatopsis</taxon>
    </lineage>
</organism>
<feature type="compositionally biased region" description="Gly residues" evidence="1">
    <location>
        <begin position="112"/>
        <end position="122"/>
    </location>
</feature>
<comment type="caution">
    <text evidence="2">The sequence shown here is derived from an EMBL/GenBank/DDBJ whole genome shotgun (WGS) entry which is preliminary data.</text>
</comment>
<protein>
    <submittedName>
        <fullName evidence="2">Uncharacterized protein</fullName>
    </submittedName>
</protein>
<name>A0A9X2NMK0_9PSEU</name>
<accession>A0A9X2NMK0</accession>
<evidence type="ECO:0000256" key="1">
    <source>
        <dbReference type="SAM" id="MobiDB-lite"/>
    </source>
</evidence>
<gene>
    <name evidence="2" type="ORF">M8542_40490</name>
</gene>
<reference evidence="2" key="1">
    <citation type="submission" date="2022-06" db="EMBL/GenBank/DDBJ databases">
        <title>Amycolatopsis iheyaensis sp. nov., a new species of the genus Amycolatopsis isolated from soil in Iheya island, Japan.</title>
        <authorList>
            <person name="Ngamcharungchit C."/>
            <person name="Kanto H."/>
            <person name="Take A."/>
            <person name="Intra B."/>
            <person name="Matsumoto A."/>
            <person name="Panbangred W."/>
            <person name="Inahashi Y."/>
        </authorList>
    </citation>
    <scope>NUCLEOTIDE SEQUENCE</scope>
    <source>
        <strain evidence="2">OK19-0408</strain>
    </source>
</reference>